<name>M3VC35_GORML</name>
<dbReference type="SMART" id="SM00342">
    <property type="entry name" value="HTH_ARAC"/>
    <property type="match status" value="1"/>
</dbReference>
<dbReference type="Gene3D" id="1.10.10.60">
    <property type="entry name" value="Homeodomain-like"/>
    <property type="match status" value="1"/>
</dbReference>
<accession>M3VC35</accession>
<dbReference type="GO" id="GO:0003700">
    <property type="term" value="F:DNA-binding transcription factor activity"/>
    <property type="evidence" value="ECO:0007669"/>
    <property type="project" value="InterPro"/>
</dbReference>
<dbReference type="SUPFAM" id="SSF51215">
    <property type="entry name" value="Regulatory protein AraC"/>
    <property type="match status" value="1"/>
</dbReference>
<dbReference type="Pfam" id="PF12833">
    <property type="entry name" value="HTH_18"/>
    <property type="match status" value="1"/>
</dbReference>
<dbReference type="GO" id="GO:0043565">
    <property type="term" value="F:sequence-specific DNA binding"/>
    <property type="evidence" value="ECO:0007669"/>
    <property type="project" value="InterPro"/>
</dbReference>
<evidence type="ECO:0000313" key="6">
    <source>
        <dbReference type="Proteomes" id="UP000035009"/>
    </source>
</evidence>
<dbReference type="SUPFAM" id="SSF46689">
    <property type="entry name" value="Homeodomain-like"/>
    <property type="match status" value="1"/>
</dbReference>
<evidence type="ECO:0000256" key="3">
    <source>
        <dbReference type="ARBA" id="ARBA00023163"/>
    </source>
</evidence>
<proteinExistence type="predicted"/>
<dbReference type="Proteomes" id="UP000035009">
    <property type="component" value="Unassembled WGS sequence"/>
</dbReference>
<reference evidence="5 6" key="1">
    <citation type="submission" date="2013-02" db="EMBL/GenBank/DDBJ databases">
        <title>Whole genome shotgun sequence of Gordonia malaquae NBRC 108250.</title>
        <authorList>
            <person name="Yoshida I."/>
            <person name="Hosoyama A."/>
            <person name="Tsuchikane K."/>
            <person name="Ando Y."/>
            <person name="Baba S."/>
            <person name="Ohji S."/>
            <person name="Hamada M."/>
            <person name="Tamura T."/>
            <person name="Yamazoe A."/>
            <person name="Yamazaki S."/>
            <person name="Fujita N."/>
        </authorList>
    </citation>
    <scope>NUCLEOTIDE SEQUENCE [LARGE SCALE GENOMIC DNA]</scope>
    <source>
        <strain evidence="5 6">NBRC 108250</strain>
    </source>
</reference>
<keyword evidence="1" id="KW-0805">Transcription regulation</keyword>
<dbReference type="AlphaFoldDB" id="M3VC35"/>
<organism evidence="5 6">
    <name type="scientific">Gordonia malaquae NBRC 108250</name>
    <dbReference type="NCBI Taxonomy" id="1223542"/>
    <lineage>
        <taxon>Bacteria</taxon>
        <taxon>Bacillati</taxon>
        <taxon>Actinomycetota</taxon>
        <taxon>Actinomycetes</taxon>
        <taxon>Mycobacteriales</taxon>
        <taxon>Gordoniaceae</taxon>
        <taxon>Gordonia</taxon>
    </lineage>
</organism>
<evidence type="ECO:0000313" key="5">
    <source>
        <dbReference type="EMBL" id="GAC81323.1"/>
    </source>
</evidence>
<dbReference type="PROSITE" id="PS01124">
    <property type="entry name" value="HTH_ARAC_FAMILY_2"/>
    <property type="match status" value="1"/>
</dbReference>
<gene>
    <name evidence="5" type="ORF">GM1_032_00230</name>
</gene>
<dbReference type="eggNOG" id="COG2169">
    <property type="taxonomic scope" value="Bacteria"/>
</dbReference>
<dbReference type="EMBL" id="BAOP01000032">
    <property type="protein sequence ID" value="GAC81323.1"/>
    <property type="molecule type" value="Genomic_DNA"/>
</dbReference>
<dbReference type="PANTHER" id="PTHR43280">
    <property type="entry name" value="ARAC-FAMILY TRANSCRIPTIONAL REGULATOR"/>
    <property type="match status" value="1"/>
</dbReference>
<sequence>MGDFQTSIRDVGYSPDPGVGTVDVTAIADIRDAAADGEFSGSQRLGFELVVAVESGATEHSVDFATYSLTAGDVLWVHAGQVQEWGDIHAVDGVMCMFPTSMISPGDSEVIGVRGGWRRSHWPSSGDRFTRDFRTLLDMQSRVAGSAFADTILAHALSAAVLAMVTTADGQSSGLVGDDRVRQFRSDVDAHFLTDRSVGSYARRLACSERSLYRMVTAGTGQSPRQLIEQRVVLEAQRMLVHEDAPVASIARALGYDDQSNFATMFKRAVGETPSSFRGQHRIADTR</sequence>
<keyword evidence="2" id="KW-0238">DNA-binding</keyword>
<evidence type="ECO:0000256" key="1">
    <source>
        <dbReference type="ARBA" id="ARBA00023015"/>
    </source>
</evidence>
<dbReference type="PANTHER" id="PTHR43280:SF32">
    <property type="entry name" value="TRANSCRIPTIONAL REGULATORY PROTEIN"/>
    <property type="match status" value="1"/>
</dbReference>
<feature type="domain" description="HTH araC/xylS-type" evidence="4">
    <location>
        <begin position="182"/>
        <end position="280"/>
    </location>
</feature>
<dbReference type="InterPro" id="IPR037923">
    <property type="entry name" value="HTH-like"/>
</dbReference>
<keyword evidence="6" id="KW-1185">Reference proteome</keyword>
<dbReference type="InterPro" id="IPR018060">
    <property type="entry name" value="HTH_AraC"/>
</dbReference>
<protein>
    <submittedName>
        <fullName evidence="5">Putative AraC family transcriptional regulator</fullName>
    </submittedName>
</protein>
<evidence type="ECO:0000256" key="2">
    <source>
        <dbReference type="ARBA" id="ARBA00023125"/>
    </source>
</evidence>
<dbReference type="InterPro" id="IPR009057">
    <property type="entry name" value="Homeodomain-like_sf"/>
</dbReference>
<dbReference type="PRINTS" id="PR00032">
    <property type="entry name" value="HTHARAC"/>
</dbReference>
<comment type="caution">
    <text evidence="5">The sequence shown here is derived from an EMBL/GenBank/DDBJ whole genome shotgun (WGS) entry which is preliminary data.</text>
</comment>
<evidence type="ECO:0000259" key="4">
    <source>
        <dbReference type="PROSITE" id="PS01124"/>
    </source>
</evidence>
<dbReference type="STRING" id="410332.SAMN04488550_1238"/>
<keyword evidence="3" id="KW-0804">Transcription</keyword>
<dbReference type="InterPro" id="IPR020449">
    <property type="entry name" value="Tscrpt_reg_AraC-type_HTH"/>
</dbReference>
<dbReference type="RefSeq" id="WP_008380986.1">
    <property type="nucleotide sequence ID" value="NZ_BAOP01000032.1"/>
</dbReference>